<feature type="domain" description="Zn(2)-C6 fungal-type" evidence="2">
    <location>
        <begin position="20"/>
        <end position="50"/>
    </location>
</feature>
<dbReference type="Proteomes" id="UP000799770">
    <property type="component" value="Unassembled WGS sequence"/>
</dbReference>
<dbReference type="AlphaFoldDB" id="A0A6A5YWM8"/>
<dbReference type="Pfam" id="PF00172">
    <property type="entry name" value="Zn_clus"/>
    <property type="match status" value="1"/>
</dbReference>
<dbReference type="PANTHER" id="PTHR47657">
    <property type="entry name" value="STEROL REGULATORY ELEMENT-BINDING PROTEIN ECM22"/>
    <property type="match status" value="1"/>
</dbReference>
<keyword evidence="4" id="KW-1185">Reference proteome</keyword>
<dbReference type="GO" id="GO:0008270">
    <property type="term" value="F:zinc ion binding"/>
    <property type="evidence" value="ECO:0007669"/>
    <property type="project" value="InterPro"/>
</dbReference>
<dbReference type="OrthoDB" id="3546279at2759"/>
<dbReference type="PANTHER" id="PTHR47657:SF7">
    <property type="entry name" value="STEROL REGULATORY ELEMENT-BINDING PROTEIN ECM22"/>
    <property type="match status" value="1"/>
</dbReference>
<name>A0A6A5YWM8_9PLEO</name>
<dbReference type="InterPro" id="IPR001138">
    <property type="entry name" value="Zn2Cys6_DnaBD"/>
</dbReference>
<evidence type="ECO:0000313" key="4">
    <source>
        <dbReference type="Proteomes" id="UP000799770"/>
    </source>
</evidence>
<dbReference type="InterPro" id="IPR052400">
    <property type="entry name" value="Zn2-C6_fungal_TF"/>
</dbReference>
<sequence>MTRRSAGFVSKRPHRKSKGGCLTCKRKKVKCDEGLPQCAYCALRKLECVYPQEARGSSSTSRSPDSSASNSSFSNEGFYGDEDFDVLFESPTALVPAAVTSAGQLDNFDLEVLNHYRTSTWRYVTVREEDLVHSINRDMLPQIGVAKPWLLYSILSISAAHWNTLQPSPRLEAMATTYRTKMFAAYNKALQSIANEDYESLLVTSLLAQVMVPPPDLPCSDETVLTWVSQYFIMTQGIRILAGLKWSQGIEDLAVFPLFKREIRTLPPPPTIQPPDPRYVPQVGPLGATPGWPNPPATYNKPRAPWQLPAPAFLPPPLLALLRSLVDPPPPSPSAPIDMHRSTLLPVIHALSPIFLSLYYFHLTPDVYVRMIVFPTFLTPEFLALVRSREPRALVIIAWWFAFLRLIPNLWWLQGIIPRSLQAVSNNVMRSNNRTLMDAVDGAFRVVRLAEVRGKEVAAKSVFEGWEGVDWDRGGVEGRQFEEIVSDS</sequence>
<dbReference type="GO" id="GO:0000981">
    <property type="term" value="F:DNA-binding transcription factor activity, RNA polymerase II-specific"/>
    <property type="evidence" value="ECO:0007669"/>
    <property type="project" value="InterPro"/>
</dbReference>
<gene>
    <name evidence="3" type="ORF">BDV96DRAFT_552010</name>
</gene>
<protein>
    <recommendedName>
        <fullName evidence="2">Zn(2)-C6 fungal-type domain-containing protein</fullName>
    </recommendedName>
</protein>
<accession>A0A6A5YWM8</accession>
<evidence type="ECO:0000256" key="1">
    <source>
        <dbReference type="ARBA" id="ARBA00023242"/>
    </source>
</evidence>
<dbReference type="Gene3D" id="4.10.240.10">
    <property type="entry name" value="Zn(2)-C6 fungal-type DNA-binding domain"/>
    <property type="match status" value="1"/>
</dbReference>
<evidence type="ECO:0000259" key="2">
    <source>
        <dbReference type="PROSITE" id="PS50048"/>
    </source>
</evidence>
<organism evidence="3 4">
    <name type="scientific">Lophiotrema nucula</name>
    <dbReference type="NCBI Taxonomy" id="690887"/>
    <lineage>
        <taxon>Eukaryota</taxon>
        <taxon>Fungi</taxon>
        <taxon>Dikarya</taxon>
        <taxon>Ascomycota</taxon>
        <taxon>Pezizomycotina</taxon>
        <taxon>Dothideomycetes</taxon>
        <taxon>Pleosporomycetidae</taxon>
        <taxon>Pleosporales</taxon>
        <taxon>Lophiotremataceae</taxon>
        <taxon>Lophiotrema</taxon>
    </lineage>
</organism>
<reference evidence="3" key="1">
    <citation type="journal article" date="2020" name="Stud. Mycol.">
        <title>101 Dothideomycetes genomes: a test case for predicting lifestyles and emergence of pathogens.</title>
        <authorList>
            <person name="Haridas S."/>
            <person name="Albert R."/>
            <person name="Binder M."/>
            <person name="Bloem J."/>
            <person name="Labutti K."/>
            <person name="Salamov A."/>
            <person name="Andreopoulos B."/>
            <person name="Baker S."/>
            <person name="Barry K."/>
            <person name="Bills G."/>
            <person name="Bluhm B."/>
            <person name="Cannon C."/>
            <person name="Castanera R."/>
            <person name="Culley D."/>
            <person name="Daum C."/>
            <person name="Ezra D."/>
            <person name="Gonzalez J."/>
            <person name="Henrissat B."/>
            <person name="Kuo A."/>
            <person name="Liang C."/>
            <person name="Lipzen A."/>
            <person name="Lutzoni F."/>
            <person name="Magnuson J."/>
            <person name="Mondo S."/>
            <person name="Nolan M."/>
            <person name="Ohm R."/>
            <person name="Pangilinan J."/>
            <person name="Park H.-J."/>
            <person name="Ramirez L."/>
            <person name="Alfaro M."/>
            <person name="Sun H."/>
            <person name="Tritt A."/>
            <person name="Yoshinaga Y."/>
            <person name="Zwiers L.-H."/>
            <person name="Turgeon B."/>
            <person name="Goodwin S."/>
            <person name="Spatafora J."/>
            <person name="Crous P."/>
            <person name="Grigoriev I."/>
        </authorList>
    </citation>
    <scope>NUCLEOTIDE SEQUENCE</scope>
    <source>
        <strain evidence="3">CBS 627.86</strain>
    </source>
</reference>
<proteinExistence type="predicted"/>
<dbReference type="EMBL" id="ML977334">
    <property type="protein sequence ID" value="KAF2111525.1"/>
    <property type="molecule type" value="Genomic_DNA"/>
</dbReference>
<dbReference type="SUPFAM" id="SSF57701">
    <property type="entry name" value="Zn2/Cys6 DNA-binding domain"/>
    <property type="match status" value="1"/>
</dbReference>
<dbReference type="PROSITE" id="PS00463">
    <property type="entry name" value="ZN2_CY6_FUNGAL_1"/>
    <property type="match status" value="1"/>
</dbReference>
<evidence type="ECO:0000313" key="3">
    <source>
        <dbReference type="EMBL" id="KAF2111525.1"/>
    </source>
</evidence>
<dbReference type="SMART" id="SM00066">
    <property type="entry name" value="GAL4"/>
    <property type="match status" value="1"/>
</dbReference>
<dbReference type="CDD" id="cd00067">
    <property type="entry name" value="GAL4"/>
    <property type="match status" value="1"/>
</dbReference>
<dbReference type="PROSITE" id="PS50048">
    <property type="entry name" value="ZN2_CY6_FUNGAL_2"/>
    <property type="match status" value="1"/>
</dbReference>
<keyword evidence="1" id="KW-0539">Nucleus</keyword>
<dbReference type="InterPro" id="IPR036864">
    <property type="entry name" value="Zn2-C6_fun-type_DNA-bd_sf"/>
</dbReference>